<dbReference type="GO" id="GO:0008703">
    <property type="term" value="F:5-amino-6-(5-phosphoribosylamino)uracil reductase activity"/>
    <property type="evidence" value="ECO:0007669"/>
    <property type="project" value="UniProtKB-EC"/>
</dbReference>
<feature type="region of interest" description="Disordered" evidence="6">
    <location>
        <begin position="15"/>
        <end position="46"/>
    </location>
</feature>
<dbReference type="InterPro" id="IPR002125">
    <property type="entry name" value="CMP_dCMP_dom"/>
</dbReference>
<dbReference type="GO" id="GO:0050661">
    <property type="term" value="F:NADP binding"/>
    <property type="evidence" value="ECO:0007669"/>
    <property type="project" value="InterPro"/>
</dbReference>
<reference evidence="8 9" key="1">
    <citation type="journal article" date="2018" name="Cell">
        <title>The Chara Genome: Secondary Complexity and Implications for Plant Terrestrialization.</title>
        <authorList>
            <person name="Nishiyama T."/>
            <person name="Sakayama H."/>
            <person name="Vries J.D."/>
            <person name="Buschmann H."/>
            <person name="Saint-Marcoux D."/>
            <person name="Ullrich K.K."/>
            <person name="Haas F.B."/>
            <person name="Vanderstraeten L."/>
            <person name="Becker D."/>
            <person name="Lang D."/>
            <person name="Vosolsobe S."/>
            <person name="Rombauts S."/>
            <person name="Wilhelmsson P.K.I."/>
            <person name="Janitza P."/>
            <person name="Kern R."/>
            <person name="Heyl A."/>
            <person name="Rumpler F."/>
            <person name="Villalobos L.I.A.C."/>
            <person name="Clay J.M."/>
            <person name="Skokan R."/>
            <person name="Toyoda A."/>
            <person name="Suzuki Y."/>
            <person name="Kagoshima H."/>
            <person name="Schijlen E."/>
            <person name="Tajeshwar N."/>
            <person name="Catarino B."/>
            <person name="Hetherington A.J."/>
            <person name="Saltykova A."/>
            <person name="Bonnot C."/>
            <person name="Breuninger H."/>
            <person name="Symeonidi A."/>
            <person name="Radhakrishnan G.V."/>
            <person name="Van Nieuwerburgh F."/>
            <person name="Deforce D."/>
            <person name="Chang C."/>
            <person name="Karol K.G."/>
            <person name="Hedrich R."/>
            <person name="Ulvskov P."/>
            <person name="Glockner G."/>
            <person name="Delwiche C.F."/>
            <person name="Petrasek J."/>
            <person name="Van de Peer Y."/>
            <person name="Friml J."/>
            <person name="Beilby M."/>
            <person name="Dolan L."/>
            <person name="Kohara Y."/>
            <person name="Sugano S."/>
            <person name="Fujiyama A."/>
            <person name="Delaux P.-M."/>
            <person name="Quint M."/>
            <person name="TheiBen G."/>
            <person name="Hagemann M."/>
            <person name="Harholt J."/>
            <person name="Dunand C."/>
            <person name="Zachgo S."/>
            <person name="Langdale J."/>
            <person name="Maumus F."/>
            <person name="Straeten D.V.D."/>
            <person name="Gould S.B."/>
            <person name="Rensing S.A."/>
        </authorList>
    </citation>
    <scope>NUCLEOTIDE SEQUENCE [LARGE SCALE GENOMIC DNA]</scope>
    <source>
        <strain evidence="8 9">S276</strain>
    </source>
</reference>
<sequence length="805" mass="86233">MLSLAAHASSYVHVGISQGDPHSSSTSSSSSTHRRHVASDRDGGGRFGRVGAGCPLLHHITSAEPRPLRSCSWQAFNDNAGGNCSVCSTSRDGLLAPTSSTRDTWRCLRLSWLDSRTSLLRAVRIGTESSGGGSGGGGAAAAVVGTMGPCREGGGKAANPSTFSQRSLFGGQSRSFPPLSSPVNNVAGKLRSKMHSGSNGGCFSFSGSDRMERGALGAGSIDMCHDISDKELEYMMRAVQLAGASAGLTAPHPNFGCVIVQGPEIVGEGYLYAQGTVSAEVQAVSHAKERSYGATAYLNLEPGDCHGDFAAVVALRQARVARVVIGLRQPLSHQAGRAISALRECGITVDVLGEDHNWGPNAEEAWQACREVNMPLLYRAAYQMPFSILKYAMTLDGKIATTQGHAAWITSTTSRGRVFWLRARSNAIIVGGNTVRRDNPRLTTRQEGGHVPVRIVLSRSLSLPQDANLWDVSTAPTIVMTQKGVREDFQAFLVSKGVEVVDFDFLTPKAAMEHCYKRGFLQVLWECGGTLSAPAVTSGVIHKVWAFVAPKVIGGAGAPTPVGDLGFVEMTQAMNLQDVKFEQTGPDMLVSGYLKGLPDPRSKASVLMGSSMDVGDGNGSFVGTDPEPVVIGFYKPWDPYGALSNYSPHPILMTDERGQKILWRSVEHYYQAAKFCHSAEPVAAAAVQAIMSAGSPEEASWIGRRLERQRPDLLPPNWSAVKLEVMYSALQCKFTAHEMPRTMLLSTMGTVLVEMSPPDRFWGSGRDGQGNNHLGRLLMKLRSELTLDDTNHAASRDSDQRQAVA</sequence>
<dbReference type="GO" id="GO:0016799">
    <property type="term" value="F:hydrolase activity, hydrolyzing N-glycosyl compounds"/>
    <property type="evidence" value="ECO:0007669"/>
    <property type="project" value="EnsemblPlants"/>
</dbReference>
<dbReference type="PANTHER" id="PTHR38011">
    <property type="entry name" value="DIHYDROFOLATE REDUCTASE FAMILY PROTEIN (AFU_ORTHOLOGUE AFUA_8G06820)"/>
    <property type="match status" value="1"/>
</dbReference>
<keyword evidence="5" id="KW-0511">Multifunctional enzyme</keyword>
<dbReference type="EC" id="1.1.1.193" evidence="2"/>
<dbReference type="Gramene" id="GBG75984">
    <property type="protein sequence ID" value="GBG75984"/>
    <property type="gene ID" value="CBR_g21226"/>
</dbReference>
<keyword evidence="4" id="KW-0560">Oxidoreductase</keyword>
<dbReference type="Pfam" id="PF01872">
    <property type="entry name" value="RibD_C"/>
    <property type="match status" value="1"/>
</dbReference>
<dbReference type="NCBIfam" id="TIGR00227">
    <property type="entry name" value="ribD_Cterm"/>
    <property type="match status" value="1"/>
</dbReference>
<dbReference type="InterPro" id="IPR016193">
    <property type="entry name" value="Cytidine_deaminase-like"/>
</dbReference>
<dbReference type="InterPro" id="IPR050765">
    <property type="entry name" value="Riboflavin_Biosynth_HTPR"/>
</dbReference>
<evidence type="ECO:0000313" key="8">
    <source>
        <dbReference type="EMBL" id="GBG75984.1"/>
    </source>
</evidence>
<evidence type="ECO:0000256" key="5">
    <source>
        <dbReference type="ARBA" id="ARBA00023268"/>
    </source>
</evidence>
<evidence type="ECO:0000259" key="7">
    <source>
        <dbReference type="PROSITE" id="PS51747"/>
    </source>
</evidence>
<dbReference type="GO" id="GO:0009507">
    <property type="term" value="C:chloroplast"/>
    <property type="evidence" value="ECO:0007669"/>
    <property type="project" value="EnsemblPlants"/>
</dbReference>
<comment type="caution">
    <text evidence="8">The sequence shown here is derived from an EMBL/GenBank/DDBJ whole genome shotgun (WGS) entry which is preliminary data.</text>
</comment>
<dbReference type="PROSITE" id="PS51747">
    <property type="entry name" value="CYT_DCMP_DEAMINASES_2"/>
    <property type="match status" value="1"/>
</dbReference>
<protein>
    <recommendedName>
        <fullName evidence="2">5-amino-6-(5-phosphoribosylamino)uracil reductase</fullName>
        <ecNumber evidence="2">1.1.1.193</ecNumber>
    </recommendedName>
</protein>
<dbReference type="InterPro" id="IPR024072">
    <property type="entry name" value="DHFR-like_dom_sf"/>
</dbReference>
<comment type="pathway">
    <text evidence="1">Cofactor biosynthesis; riboflavin biosynthesis; 5-amino-6-(D-ribitylamino)uracil from GTP: step 3/4.</text>
</comment>
<dbReference type="EMBL" id="BFEA01000235">
    <property type="protein sequence ID" value="GBG75984.1"/>
    <property type="molecule type" value="Genomic_DNA"/>
</dbReference>
<keyword evidence="9" id="KW-1185">Reference proteome</keyword>
<dbReference type="SUPFAM" id="SSF53927">
    <property type="entry name" value="Cytidine deaminase-like"/>
    <property type="match status" value="1"/>
</dbReference>
<dbReference type="AlphaFoldDB" id="A0A388L0Y3"/>
<dbReference type="Gene3D" id="3.40.430.10">
    <property type="entry name" value="Dihydrofolate Reductase, subunit A"/>
    <property type="match status" value="1"/>
</dbReference>
<evidence type="ECO:0000256" key="3">
    <source>
        <dbReference type="ARBA" id="ARBA00022857"/>
    </source>
</evidence>
<evidence type="ECO:0000256" key="6">
    <source>
        <dbReference type="SAM" id="MobiDB-lite"/>
    </source>
</evidence>
<dbReference type="NCBIfam" id="TIGR02464">
    <property type="entry name" value="ribofla_fusion"/>
    <property type="match status" value="1"/>
</dbReference>
<evidence type="ECO:0000256" key="2">
    <source>
        <dbReference type="ARBA" id="ARBA00013173"/>
    </source>
</evidence>
<proteinExistence type="predicted"/>
<evidence type="ECO:0000256" key="1">
    <source>
        <dbReference type="ARBA" id="ARBA00004910"/>
    </source>
</evidence>
<dbReference type="InterPro" id="IPR012816">
    <property type="entry name" value="NADAR"/>
</dbReference>
<dbReference type="Proteomes" id="UP000265515">
    <property type="component" value="Unassembled WGS sequence"/>
</dbReference>
<dbReference type="NCBIfam" id="TIGR00326">
    <property type="entry name" value="eubact_ribD"/>
    <property type="match status" value="1"/>
</dbReference>
<dbReference type="SUPFAM" id="SSF53597">
    <property type="entry name" value="Dihydrofolate reductase-like"/>
    <property type="match status" value="1"/>
</dbReference>
<dbReference type="InterPro" id="IPR004794">
    <property type="entry name" value="Eubact_RibD"/>
</dbReference>
<dbReference type="Pfam" id="PF08719">
    <property type="entry name" value="NADAR"/>
    <property type="match status" value="1"/>
</dbReference>
<dbReference type="GO" id="GO:1901135">
    <property type="term" value="P:carbohydrate derivative metabolic process"/>
    <property type="evidence" value="ECO:0007669"/>
    <property type="project" value="EnsemblPlants"/>
</dbReference>
<dbReference type="InterPro" id="IPR011549">
    <property type="entry name" value="RibD_C"/>
</dbReference>
<dbReference type="OMA" id="GIRHPLK"/>
<dbReference type="GO" id="GO:0046443">
    <property type="term" value="P:FAD metabolic process"/>
    <property type="evidence" value="ECO:0007669"/>
    <property type="project" value="EnsemblPlants"/>
</dbReference>
<evidence type="ECO:0000313" key="9">
    <source>
        <dbReference type="Proteomes" id="UP000265515"/>
    </source>
</evidence>
<dbReference type="InterPro" id="IPR037238">
    <property type="entry name" value="YbiA-like_sf"/>
</dbReference>
<dbReference type="GO" id="GO:0009658">
    <property type="term" value="P:chloroplast organization"/>
    <property type="evidence" value="ECO:0007669"/>
    <property type="project" value="EnsemblPlants"/>
</dbReference>
<evidence type="ECO:0000256" key="4">
    <source>
        <dbReference type="ARBA" id="ARBA00023002"/>
    </source>
</evidence>
<gene>
    <name evidence="8" type="ORF">CBR_g21226</name>
</gene>
<dbReference type="OrthoDB" id="206452at2759"/>
<feature type="domain" description="CMP/dCMP-type deaminase" evidence="7">
    <location>
        <begin position="229"/>
        <end position="350"/>
    </location>
</feature>
<dbReference type="GO" id="GO:0009644">
    <property type="term" value="P:response to high light intensity"/>
    <property type="evidence" value="ECO:0007669"/>
    <property type="project" value="EnsemblPlants"/>
</dbReference>
<dbReference type="GO" id="GO:0009231">
    <property type="term" value="P:riboflavin biosynthetic process"/>
    <property type="evidence" value="ECO:0007669"/>
    <property type="project" value="UniProtKB-UniPathway"/>
</dbReference>
<dbReference type="Gene3D" id="1.10.357.40">
    <property type="entry name" value="YbiA-like"/>
    <property type="match status" value="1"/>
</dbReference>
<dbReference type="STRING" id="69332.A0A388L0Y3"/>
<dbReference type="Gene3D" id="3.40.140.10">
    <property type="entry name" value="Cytidine Deaminase, domain 2"/>
    <property type="match status" value="1"/>
</dbReference>
<dbReference type="CDD" id="cd15457">
    <property type="entry name" value="NADAR"/>
    <property type="match status" value="1"/>
</dbReference>
<name>A0A388L0Y3_CHABU</name>
<accession>A0A388L0Y3</accession>
<dbReference type="PANTHER" id="PTHR38011:SF7">
    <property type="entry name" value="2,5-DIAMINO-6-RIBOSYLAMINO-4(3H)-PYRIMIDINONE 5'-PHOSPHATE REDUCTASE"/>
    <property type="match status" value="1"/>
</dbReference>
<dbReference type="Pfam" id="PF00383">
    <property type="entry name" value="dCMP_cyt_deam_1"/>
    <property type="match status" value="1"/>
</dbReference>
<dbReference type="GO" id="GO:0008835">
    <property type="term" value="F:diaminohydroxyphosphoribosylaminopyrimidine deaminase activity"/>
    <property type="evidence" value="ECO:0007669"/>
    <property type="project" value="InterPro"/>
</dbReference>
<dbReference type="SUPFAM" id="SSF143990">
    <property type="entry name" value="YbiA-like"/>
    <property type="match status" value="1"/>
</dbReference>
<dbReference type="UniPathway" id="UPA00275">
    <property type="reaction ID" value="UER00402"/>
</dbReference>
<keyword evidence="3" id="KW-0521">NADP</keyword>
<organism evidence="8 9">
    <name type="scientific">Chara braunii</name>
    <name type="common">Braun's stonewort</name>
    <dbReference type="NCBI Taxonomy" id="69332"/>
    <lineage>
        <taxon>Eukaryota</taxon>
        <taxon>Viridiplantae</taxon>
        <taxon>Streptophyta</taxon>
        <taxon>Charophyceae</taxon>
        <taxon>Charales</taxon>
        <taxon>Characeae</taxon>
        <taxon>Chara</taxon>
    </lineage>
</organism>
<dbReference type="InterPro" id="IPR002734">
    <property type="entry name" value="RibDG_C"/>
</dbReference>